<keyword evidence="2" id="KW-1185">Reference proteome</keyword>
<reference evidence="1" key="1">
    <citation type="submission" date="2020-05" db="EMBL/GenBank/DDBJ databases">
        <title>Large-scale comparative analyses of tick genomes elucidate their genetic diversity and vector capacities.</title>
        <authorList>
            <person name="Jia N."/>
            <person name="Wang J."/>
            <person name="Shi W."/>
            <person name="Du L."/>
            <person name="Sun Y."/>
            <person name="Zhan W."/>
            <person name="Jiang J."/>
            <person name="Wang Q."/>
            <person name="Zhang B."/>
            <person name="Ji P."/>
            <person name="Sakyi L.B."/>
            <person name="Cui X."/>
            <person name="Yuan T."/>
            <person name="Jiang B."/>
            <person name="Yang W."/>
            <person name="Lam T.T.-Y."/>
            <person name="Chang Q."/>
            <person name="Ding S."/>
            <person name="Wang X."/>
            <person name="Zhu J."/>
            <person name="Ruan X."/>
            <person name="Zhao L."/>
            <person name="Wei J."/>
            <person name="Que T."/>
            <person name="Du C."/>
            <person name="Cheng J."/>
            <person name="Dai P."/>
            <person name="Han X."/>
            <person name="Huang E."/>
            <person name="Gao Y."/>
            <person name="Liu J."/>
            <person name="Shao H."/>
            <person name="Ye R."/>
            <person name="Li L."/>
            <person name="Wei W."/>
            <person name="Wang X."/>
            <person name="Wang C."/>
            <person name="Yang T."/>
            <person name="Huo Q."/>
            <person name="Li W."/>
            <person name="Guo W."/>
            <person name="Chen H."/>
            <person name="Zhou L."/>
            <person name="Ni X."/>
            <person name="Tian J."/>
            <person name="Zhou Y."/>
            <person name="Sheng Y."/>
            <person name="Liu T."/>
            <person name="Pan Y."/>
            <person name="Xia L."/>
            <person name="Li J."/>
            <person name="Zhao F."/>
            <person name="Cao W."/>
        </authorList>
    </citation>
    <scope>NUCLEOTIDE SEQUENCE</scope>
    <source>
        <strain evidence="1">Dsil-2018</strain>
    </source>
</reference>
<evidence type="ECO:0000313" key="1">
    <source>
        <dbReference type="EMBL" id="KAH7978818.1"/>
    </source>
</evidence>
<organism evidence="1 2">
    <name type="scientific">Dermacentor silvarum</name>
    <name type="common">Tick</name>
    <dbReference type="NCBI Taxonomy" id="543639"/>
    <lineage>
        <taxon>Eukaryota</taxon>
        <taxon>Metazoa</taxon>
        <taxon>Ecdysozoa</taxon>
        <taxon>Arthropoda</taxon>
        <taxon>Chelicerata</taxon>
        <taxon>Arachnida</taxon>
        <taxon>Acari</taxon>
        <taxon>Parasitiformes</taxon>
        <taxon>Ixodida</taxon>
        <taxon>Ixodoidea</taxon>
        <taxon>Ixodidae</taxon>
        <taxon>Rhipicephalinae</taxon>
        <taxon>Dermacentor</taxon>
    </lineage>
</organism>
<comment type="caution">
    <text evidence="1">The sequence shown here is derived from an EMBL/GenBank/DDBJ whole genome shotgun (WGS) entry which is preliminary data.</text>
</comment>
<dbReference type="Proteomes" id="UP000821865">
    <property type="component" value="Chromosome 1"/>
</dbReference>
<protein>
    <submittedName>
        <fullName evidence="1">Uncharacterized protein</fullName>
    </submittedName>
</protein>
<dbReference type="EMBL" id="CM023470">
    <property type="protein sequence ID" value="KAH7978818.1"/>
    <property type="molecule type" value="Genomic_DNA"/>
</dbReference>
<accession>A0ACB8DWR4</accession>
<evidence type="ECO:0000313" key="2">
    <source>
        <dbReference type="Proteomes" id="UP000821865"/>
    </source>
</evidence>
<sequence length="242" mass="26588">MRAARLGAVAAAPAPAQSPGHPPLSVRSDTPLRRHLFTPTFLPGGPLIIHHIAHHVHRRRLLIGATKQCRCRTTCTDSALARAQLLAAARNVSTSEASLLSPKRKKARLRATVVLAVNNRKAPIGWSPHVLGDGFSQSLGSLPGKGCRPLFACEDRTAFTLQNSMIEEQRDVIRFLTAEGGKPATIHRRMVTVYREDCVSDKSMRKWRARFRAGRYSLVDDPRPGQANTVITADLIDKVDDL</sequence>
<proteinExistence type="predicted"/>
<gene>
    <name evidence="1" type="ORF">HPB49_006865</name>
</gene>
<name>A0ACB8DWR4_DERSI</name>